<feature type="domain" description="Multidrug resistance protein MdtA-like barrel-sandwich hybrid" evidence="3">
    <location>
        <begin position="78"/>
        <end position="270"/>
    </location>
</feature>
<name>A0A386H4F5_9CLOT</name>
<evidence type="ECO:0000313" key="7">
    <source>
        <dbReference type="Proteomes" id="UP000266301"/>
    </source>
</evidence>
<keyword evidence="2" id="KW-0812">Transmembrane</keyword>
<accession>A0A386H4F5</accession>
<dbReference type="SUPFAM" id="SSF111369">
    <property type="entry name" value="HlyD-like secretion proteins"/>
    <property type="match status" value="2"/>
</dbReference>
<dbReference type="EMBL" id="CP032416">
    <property type="protein sequence ID" value="AYD40546.1"/>
    <property type="molecule type" value="Genomic_DNA"/>
</dbReference>
<organism evidence="6 7">
    <name type="scientific">Clostridium fermenticellae</name>
    <dbReference type="NCBI Taxonomy" id="2068654"/>
    <lineage>
        <taxon>Bacteria</taxon>
        <taxon>Bacillati</taxon>
        <taxon>Bacillota</taxon>
        <taxon>Clostridia</taxon>
        <taxon>Eubacteriales</taxon>
        <taxon>Clostridiaceae</taxon>
        <taxon>Clostridium</taxon>
    </lineage>
</organism>
<evidence type="ECO:0000256" key="2">
    <source>
        <dbReference type="SAM" id="Phobius"/>
    </source>
</evidence>
<dbReference type="InterPro" id="IPR058637">
    <property type="entry name" value="YknX-like_C"/>
</dbReference>
<dbReference type="NCBIfam" id="TIGR01730">
    <property type="entry name" value="RND_mfp"/>
    <property type="match status" value="1"/>
</dbReference>
<dbReference type="InterPro" id="IPR058625">
    <property type="entry name" value="MdtA-like_BSH"/>
</dbReference>
<dbReference type="Pfam" id="PF25989">
    <property type="entry name" value="YknX_C"/>
    <property type="match status" value="1"/>
</dbReference>
<dbReference type="KEGG" id="cfer:D4Z93_08400"/>
<protein>
    <submittedName>
        <fullName evidence="6">Efflux RND transporter periplasmic adaptor subunit</fullName>
    </submittedName>
</protein>
<comment type="similarity">
    <text evidence="1">Belongs to the membrane fusion protein (MFP) (TC 8.A.1) family.</text>
</comment>
<sequence length="427" mass="46028">MKVIDNIKNITHHISKKKLIISIIIIVIIAGIFTMRIINNKKDTKVKNNITTVKTVKPSINSISTYVEYSCQIKPIKQVDVSAKMAGKITSLNVDVGSKVSSGQVLFTLDSSELKAQVDQQQAALDSANANLGKTKGAAVDQPMIQAEQTLQSAAVSYNDAQDYYNKMQSLYSAGAVSEQDLQTATTKYKTAEVAYNGAKNNFNVISNEVGPESIQAAQAQVAQSEAAVESAKVQLSNATVTAPISGTISVVNAKQGEMTPTAASALTIIDTSTLDAEVNVSDKVMSKLKSEDKIKIEIGVLKDKNITGTIYSIGPAADSKTQTYIVKIKVDNSSGELKPGMFTKVELPDEKVDNVITVPVEAVKIENGVSYIYKVSNGKVKKVSVETGLSNDKYVEVKSNNIYETDNIITEGQLFLNDNQKVKMVN</sequence>
<dbReference type="PANTHER" id="PTHR30469">
    <property type="entry name" value="MULTIDRUG RESISTANCE PROTEIN MDTA"/>
    <property type="match status" value="1"/>
</dbReference>
<dbReference type="InterPro" id="IPR006143">
    <property type="entry name" value="RND_pump_MFP"/>
</dbReference>
<feature type="domain" description="CusB-like beta-barrel" evidence="4">
    <location>
        <begin position="278"/>
        <end position="350"/>
    </location>
</feature>
<evidence type="ECO:0000259" key="4">
    <source>
        <dbReference type="Pfam" id="PF25954"/>
    </source>
</evidence>
<keyword evidence="2" id="KW-0472">Membrane</keyword>
<dbReference type="Pfam" id="PF25954">
    <property type="entry name" value="Beta-barrel_RND_2"/>
    <property type="match status" value="1"/>
</dbReference>
<gene>
    <name evidence="6" type="ORF">D4Z93_08400</name>
</gene>
<dbReference type="OrthoDB" id="9810430at2"/>
<dbReference type="AlphaFoldDB" id="A0A386H4F5"/>
<dbReference type="PANTHER" id="PTHR30469:SF33">
    <property type="entry name" value="SLR1207 PROTEIN"/>
    <property type="match status" value="1"/>
</dbReference>
<dbReference type="Gene3D" id="2.40.420.20">
    <property type="match status" value="1"/>
</dbReference>
<evidence type="ECO:0000256" key="1">
    <source>
        <dbReference type="ARBA" id="ARBA00009477"/>
    </source>
</evidence>
<dbReference type="GO" id="GO:1990281">
    <property type="term" value="C:efflux pump complex"/>
    <property type="evidence" value="ECO:0007669"/>
    <property type="project" value="TreeGrafter"/>
</dbReference>
<evidence type="ECO:0000259" key="3">
    <source>
        <dbReference type="Pfam" id="PF25917"/>
    </source>
</evidence>
<proteinExistence type="inferred from homology"/>
<evidence type="ECO:0000259" key="5">
    <source>
        <dbReference type="Pfam" id="PF25989"/>
    </source>
</evidence>
<dbReference type="Gene3D" id="1.10.287.470">
    <property type="entry name" value="Helix hairpin bin"/>
    <property type="match status" value="1"/>
</dbReference>
<keyword evidence="2" id="KW-1133">Transmembrane helix</keyword>
<reference evidence="6 7" key="1">
    <citation type="journal article" date="2019" name="Int. J. Syst. Evol. Microbiol.">
        <title>Clostridium fermenticellae sp. nov., isolated from the mud in a fermentation cellar for the production of the Chinese liquor, baijiu.</title>
        <authorList>
            <person name="Xu P.X."/>
            <person name="Chai L.J."/>
            <person name="Qiu T."/>
            <person name="Zhang X.J."/>
            <person name="Lu Z.M."/>
            <person name="Xiao C."/>
            <person name="Wang S.T."/>
            <person name="Shen C.H."/>
            <person name="Shi J.S."/>
            <person name="Xu Z.H."/>
        </authorList>
    </citation>
    <scope>NUCLEOTIDE SEQUENCE [LARGE SCALE GENOMIC DNA]</scope>
    <source>
        <strain evidence="6 7">JN500901</strain>
    </source>
</reference>
<keyword evidence="7" id="KW-1185">Reference proteome</keyword>
<dbReference type="Proteomes" id="UP000266301">
    <property type="component" value="Chromosome"/>
</dbReference>
<dbReference type="RefSeq" id="WP_119972451.1">
    <property type="nucleotide sequence ID" value="NZ_CP032416.1"/>
</dbReference>
<dbReference type="Gene3D" id="2.40.50.100">
    <property type="match status" value="1"/>
</dbReference>
<evidence type="ECO:0000313" key="6">
    <source>
        <dbReference type="EMBL" id="AYD40546.1"/>
    </source>
</evidence>
<feature type="transmembrane region" description="Helical" evidence="2">
    <location>
        <begin position="20"/>
        <end position="38"/>
    </location>
</feature>
<dbReference type="InterPro" id="IPR058792">
    <property type="entry name" value="Beta-barrel_RND_2"/>
</dbReference>
<dbReference type="Gene3D" id="2.40.30.170">
    <property type="match status" value="1"/>
</dbReference>
<dbReference type="Pfam" id="PF25917">
    <property type="entry name" value="BSH_RND"/>
    <property type="match status" value="1"/>
</dbReference>
<dbReference type="GO" id="GO:0015562">
    <property type="term" value="F:efflux transmembrane transporter activity"/>
    <property type="evidence" value="ECO:0007669"/>
    <property type="project" value="TreeGrafter"/>
</dbReference>
<dbReference type="FunFam" id="2.40.30.170:FF:000010">
    <property type="entry name" value="Efflux RND transporter periplasmic adaptor subunit"/>
    <property type="match status" value="1"/>
</dbReference>
<feature type="domain" description="YknX-like C-terminal permuted SH3-like" evidence="5">
    <location>
        <begin position="356"/>
        <end position="424"/>
    </location>
</feature>